<dbReference type="EMBL" id="CP113836">
    <property type="protein sequence ID" value="WAL68203.1"/>
    <property type="molecule type" value="Genomic_DNA"/>
</dbReference>
<keyword evidence="3" id="KW-1185">Reference proteome</keyword>
<evidence type="ECO:0000313" key="2">
    <source>
        <dbReference type="EMBL" id="WAL68203.1"/>
    </source>
</evidence>
<feature type="region of interest" description="Disordered" evidence="1">
    <location>
        <begin position="118"/>
        <end position="200"/>
    </location>
</feature>
<dbReference type="Gene3D" id="3.30.1310.10">
    <property type="entry name" value="Nucleoid-associated protein YbaB-like domain"/>
    <property type="match status" value="1"/>
</dbReference>
<accession>A0ABY7BAP5</accession>
<dbReference type="SUPFAM" id="SSF82607">
    <property type="entry name" value="YbaB-like"/>
    <property type="match status" value="1"/>
</dbReference>
<organism evidence="2 3">
    <name type="scientific">Amycolatopsis cynarae</name>
    <dbReference type="NCBI Taxonomy" id="2995223"/>
    <lineage>
        <taxon>Bacteria</taxon>
        <taxon>Bacillati</taxon>
        <taxon>Actinomycetota</taxon>
        <taxon>Actinomycetes</taxon>
        <taxon>Pseudonocardiales</taxon>
        <taxon>Pseudonocardiaceae</taxon>
        <taxon>Amycolatopsis</taxon>
    </lineage>
</organism>
<dbReference type="RefSeq" id="WP_268758297.1">
    <property type="nucleotide sequence ID" value="NZ_CP113836.1"/>
</dbReference>
<reference evidence="2" key="1">
    <citation type="submission" date="2022-11" db="EMBL/GenBank/DDBJ databases">
        <authorList>
            <person name="Mo P."/>
        </authorList>
    </citation>
    <scope>NUCLEOTIDE SEQUENCE</scope>
    <source>
        <strain evidence="2">HUAS 11-8</strain>
    </source>
</reference>
<feature type="compositionally biased region" description="Acidic residues" evidence="1">
    <location>
        <begin position="182"/>
        <end position="191"/>
    </location>
</feature>
<sequence>MSGPVGSGGDAAAGVDRWVAEAKAKAQRYQAMQAAVAGVSVTESSKDGVVTVTVDSAGNLSDLRITDRVRELSGAQVASLVLTTVRRAQARLPERLGEVMAETIGDDTRTRDTIVGNYRAKFPEPEPDPEEAAAPPTSQVREKRLGELPEEEPAPPPPARPAPPPPPAPPARPAPKRPAPSNDDDDGDDGMEDRSFLVRG</sequence>
<dbReference type="Pfam" id="PF02575">
    <property type="entry name" value="YbaB_DNA_bd"/>
    <property type="match status" value="1"/>
</dbReference>
<dbReference type="InterPro" id="IPR004401">
    <property type="entry name" value="YbaB/EbfC"/>
</dbReference>
<name>A0ABY7BAP5_9PSEU</name>
<evidence type="ECO:0000256" key="1">
    <source>
        <dbReference type="SAM" id="MobiDB-lite"/>
    </source>
</evidence>
<proteinExistence type="predicted"/>
<gene>
    <name evidence="2" type="ORF">ORV05_10685</name>
</gene>
<dbReference type="InterPro" id="IPR036894">
    <property type="entry name" value="YbaB-like_sf"/>
</dbReference>
<dbReference type="Proteomes" id="UP001163203">
    <property type="component" value="Chromosome"/>
</dbReference>
<protein>
    <submittedName>
        <fullName evidence="2">YbaB/EbfC family nucleoid-associated protein</fullName>
    </submittedName>
</protein>
<evidence type="ECO:0000313" key="3">
    <source>
        <dbReference type="Proteomes" id="UP001163203"/>
    </source>
</evidence>
<feature type="compositionally biased region" description="Pro residues" evidence="1">
    <location>
        <begin position="154"/>
        <end position="178"/>
    </location>
</feature>